<dbReference type="InterPro" id="IPR000873">
    <property type="entry name" value="AMP-dep_synth/lig_dom"/>
</dbReference>
<organism evidence="4 5">
    <name type="scientific">Micromonospora antibiotica</name>
    <dbReference type="NCBI Taxonomy" id="2807623"/>
    <lineage>
        <taxon>Bacteria</taxon>
        <taxon>Bacillati</taxon>
        <taxon>Actinomycetota</taxon>
        <taxon>Actinomycetes</taxon>
        <taxon>Micromonosporales</taxon>
        <taxon>Micromonosporaceae</taxon>
        <taxon>Micromonospora</taxon>
    </lineage>
</organism>
<dbReference type="PANTHER" id="PTHR43767">
    <property type="entry name" value="LONG-CHAIN-FATTY-ACID--COA LIGASE"/>
    <property type="match status" value="1"/>
</dbReference>
<dbReference type="InterPro" id="IPR025110">
    <property type="entry name" value="AMP-bd_C"/>
</dbReference>
<feature type="domain" description="AMP-dependent synthetase/ligase" evidence="2">
    <location>
        <begin position="13"/>
        <end position="397"/>
    </location>
</feature>
<dbReference type="Gene3D" id="3.30.300.30">
    <property type="match status" value="1"/>
</dbReference>
<comment type="caution">
    <text evidence="4">The sequence shown here is derived from an EMBL/GenBank/DDBJ whole genome shotgun (WGS) entry which is preliminary data.</text>
</comment>
<dbReference type="RefSeq" id="WP_208566408.1">
    <property type="nucleotide sequence ID" value="NZ_JAGFWR010000002.1"/>
</dbReference>
<evidence type="ECO:0000313" key="4">
    <source>
        <dbReference type="EMBL" id="MBO4160779.1"/>
    </source>
</evidence>
<dbReference type="PROSITE" id="PS00455">
    <property type="entry name" value="AMP_BINDING"/>
    <property type="match status" value="1"/>
</dbReference>
<feature type="region of interest" description="Disordered" evidence="1">
    <location>
        <begin position="531"/>
        <end position="588"/>
    </location>
</feature>
<evidence type="ECO:0000259" key="3">
    <source>
        <dbReference type="Pfam" id="PF13193"/>
    </source>
</evidence>
<dbReference type="InterPro" id="IPR050237">
    <property type="entry name" value="ATP-dep_AMP-bd_enzyme"/>
</dbReference>
<evidence type="ECO:0000259" key="2">
    <source>
        <dbReference type="Pfam" id="PF00501"/>
    </source>
</evidence>
<dbReference type="InterPro" id="IPR045851">
    <property type="entry name" value="AMP-bd_C_sf"/>
</dbReference>
<name>A0ABS3V5B9_9ACTN</name>
<accession>A0ABS3V5B9</accession>
<feature type="compositionally biased region" description="Low complexity" evidence="1">
    <location>
        <begin position="556"/>
        <end position="572"/>
    </location>
</feature>
<feature type="domain" description="AMP-binding enzyme C-terminal" evidence="3">
    <location>
        <begin position="448"/>
        <end position="527"/>
    </location>
</feature>
<dbReference type="Gene3D" id="3.40.50.12780">
    <property type="entry name" value="N-terminal domain of ligase-like"/>
    <property type="match status" value="1"/>
</dbReference>
<gene>
    <name evidence="4" type="ORF">JQN83_08100</name>
</gene>
<dbReference type="EMBL" id="JAGFWR010000002">
    <property type="protein sequence ID" value="MBO4160779.1"/>
    <property type="molecule type" value="Genomic_DNA"/>
</dbReference>
<reference evidence="4 5" key="1">
    <citation type="submission" date="2021-03" db="EMBL/GenBank/DDBJ databases">
        <authorList>
            <person name="Lee D.-H."/>
        </authorList>
    </citation>
    <scope>NUCLEOTIDE SEQUENCE [LARGE SCALE GENOMIC DNA]</scope>
    <source>
        <strain evidence="4 5">MMS20-R2-23</strain>
    </source>
</reference>
<dbReference type="InterPro" id="IPR020845">
    <property type="entry name" value="AMP-binding_CS"/>
</dbReference>
<dbReference type="Proteomes" id="UP000671399">
    <property type="component" value="Unassembled WGS sequence"/>
</dbReference>
<protein>
    <submittedName>
        <fullName evidence="4">AMP-binding protein</fullName>
    </submittedName>
</protein>
<dbReference type="SUPFAM" id="SSF56801">
    <property type="entry name" value="Acetyl-CoA synthetase-like"/>
    <property type="match status" value="1"/>
</dbReference>
<dbReference type="InterPro" id="IPR042099">
    <property type="entry name" value="ANL_N_sf"/>
</dbReference>
<dbReference type="Pfam" id="PF13193">
    <property type="entry name" value="AMP-binding_C"/>
    <property type="match status" value="1"/>
</dbReference>
<feature type="compositionally biased region" description="Low complexity" evidence="1">
    <location>
        <begin position="532"/>
        <end position="543"/>
    </location>
</feature>
<sequence length="588" mass="61949">MSAGNLVGILEGRCADRADLPGLYGEDGRSWTFDQIDLLAGGVAAALRAEGVGPGDRVACYLTNGPEIVFLLFGAWKIGAVPVTVSSLYNAAELAESVAKTAPRLLLVDDRRPDVVAAFLATRAAAGDATRAAPGDDDADGTGAGDVAAGLPVRSVTASLAGVPALPWRREVRVTGVEVGPEAEACILFTGGTTGRPKAVSVTHGGTRESLMRLARVTTGTGAEGTAAPDARPNLIALPLFHSGGQHALLFAYFVGRSAVVWERFGVDRLADLMARFGFDNLFLLPTMVFDIVHADRDLPFTGVKSVLVAGQAISWPVRRAFEERYRVPILVNYGSTEAGHIAGWTGRDMKAGRWKPGSAGRVYPGVELEIRDDTGTALPSGAQGEVVVRSALTRGYVDDDAASAELVRDGWVHTGDMGYVDADGVLFLVGRKRDMIKCGGFQVWPEEIEDELRAHPLVRDVRVLGRPDDRLGEIPVALVVRATDGTVDDTDLSARLVAYARERLAHFKAPRRIEFVPALERSATGKISRVADPAAQPAGAGATVPSPDPTDADRAAAAAPAADSIASVAVSRPDDGRTSRPTARGSR</sequence>
<evidence type="ECO:0000313" key="5">
    <source>
        <dbReference type="Proteomes" id="UP000671399"/>
    </source>
</evidence>
<evidence type="ECO:0000256" key="1">
    <source>
        <dbReference type="SAM" id="MobiDB-lite"/>
    </source>
</evidence>
<dbReference type="PANTHER" id="PTHR43767:SF1">
    <property type="entry name" value="NONRIBOSOMAL PEPTIDE SYNTHASE PES1 (EUROFUNG)-RELATED"/>
    <property type="match status" value="1"/>
</dbReference>
<dbReference type="Pfam" id="PF00501">
    <property type="entry name" value="AMP-binding"/>
    <property type="match status" value="1"/>
</dbReference>
<keyword evidence="5" id="KW-1185">Reference proteome</keyword>
<proteinExistence type="predicted"/>